<protein>
    <submittedName>
        <fullName evidence="1">Uncharacterized protein</fullName>
    </submittedName>
</protein>
<reference evidence="1 2" key="1">
    <citation type="journal article" date="2005" name="Nucleic Acids Res.">
        <title>Genomic blueprint of Hahella chejuensis, a marine microbe producing an algicidal agent.</title>
        <authorList>
            <person name="Jeong H."/>
            <person name="Yim J.H."/>
            <person name="Lee C."/>
            <person name="Choi S.-H."/>
            <person name="Park Y.K."/>
            <person name="Yoon S.H."/>
            <person name="Hur C.-G."/>
            <person name="Kang H.-Y."/>
            <person name="Kim D."/>
            <person name="Lee H.H."/>
            <person name="Park K.H."/>
            <person name="Park S.-H."/>
            <person name="Park H.-S."/>
            <person name="Lee H.K."/>
            <person name="Oh T.K."/>
            <person name="Kim J.F."/>
        </authorList>
    </citation>
    <scope>NUCLEOTIDE SEQUENCE [LARGE SCALE GENOMIC DNA]</scope>
    <source>
        <strain evidence="1 2">KCTC 2396</strain>
    </source>
</reference>
<sequence>MTEHLAMKESFQDAHFLTFASENALLLIAWSNYKQIFFSIPD</sequence>
<gene>
    <name evidence="1" type="ordered locus">HCH_00357</name>
</gene>
<accession>Q2SQ05</accession>
<dbReference type="KEGG" id="hch:HCH_00357"/>
<organism evidence="1 2">
    <name type="scientific">Hahella chejuensis (strain KCTC 2396)</name>
    <dbReference type="NCBI Taxonomy" id="349521"/>
    <lineage>
        <taxon>Bacteria</taxon>
        <taxon>Pseudomonadati</taxon>
        <taxon>Pseudomonadota</taxon>
        <taxon>Gammaproteobacteria</taxon>
        <taxon>Oceanospirillales</taxon>
        <taxon>Hahellaceae</taxon>
        <taxon>Hahella</taxon>
    </lineage>
</organism>
<dbReference type="AlphaFoldDB" id="Q2SQ05"/>
<proteinExistence type="predicted"/>
<dbReference type="Proteomes" id="UP000000238">
    <property type="component" value="Chromosome"/>
</dbReference>
<dbReference type="EMBL" id="CP000155">
    <property type="protein sequence ID" value="ABC27269.1"/>
    <property type="molecule type" value="Genomic_DNA"/>
</dbReference>
<dbReference type="HOGENOM" id="CLU_3252350_0_0_6"/>
<dbReference type="STRING" id="349521.HCH_00357"/>
<evidence type="ECO:0000313" key="1">
    <source>
        <dbReference type="EMBL" id="ABC27269.1"/>
    </source>
</evidence>
<name>Q2SQ05_HAHCH</name>
<keyword evidence="2" id="KW-1185">Reference proteome</keyword>
<evidence type="ECO:0000313" key="2">
    <source>
        <dbReference type="Proteomes" id="UP000000238"/>
    </source>
</evidence>